<evidence type="ECO:0000313" key="3">
    <source>
        <dbReference type="Proteomes" id="UP001596044"/>
    </source>
</evidence>
<evidence type="ECO:0000313" key="2">
    <source>
        <dbReference type="EMBL" id="MFC5448633.1"/>
    </source>
</evidence>
<protein>
    <submittedName>
        <fullName evidence="2">Uncharacterized protein</fullName>
    </submittedName>
</protein>
<evidence type="ECO:0000256" key="1">
    <source>
        <dbReference type="SAM" id="SignalP"/>
    </source>
</evidence>
<keyword evidence="3" id="KW-1185">Reference proteome</keyword>
<accession>A0ABW0K5S5</accession>
<feature type="signal peptide" evidence="1">
    <location>
        <begin position="1"/>
        <end position="25"/>
    </location>
</feature>
<dbReference type="RefSeq" id="WP_270878294.1">
    <property type="nucleotide sequence ID" value="NZ_JAQFVF010000018.1"/>
</dbReference>
<dbReference type="Proteomes" id="UP001596044">
    <property type="component" value="Unassembled WGS sequence"/>
</dbReference>
<sequence>MKSRMGFIVAICNVLILSTSMTVSASQTPATTSIELPQPGEDTITLLDDTLLYDNLMEIDGVIAPQTVKILDSKKVRWGHGEGYLITMYLISTWLGEKWIVPERGLLWNPVPFVTEVDLGSIEPLYNDPQLLKPTGGQLAPQIVTTVAKWGGNYLIETKSGNKWIRPSYPFFEGVREVQEEVTLSQLTPLTKFPSGYGTGAALTPQTTQVKEVWRNYHRIDSWLGPVWFKLYEGDAVDEHLNLIVNYGYRYKDDKDPNLTHLEATVQLGPHQREEMSPAQAAETAPVPIPIAFTVNFYDERGQRVGTSRTSKVELLNDKSEKINLQVEGNLDNWLGYSTVQIGSLSGMKTDTNPSAAMGIVDPKQANLRIGDLRVRLDGAYSVIHGQYSLVEAGAHQVQGRLRFLDANGQLLGIVPLELRTNTASQGGDSLEAFECVISGNVKNYAAVQLEVDSIHSVTPR</sequence>
<proteinExistence type="predicted"/>
<gene>
    <name evidence="2" type="ORF">ACFPOG_10190</name>
</gene>
<organism evidence="2 3">
    <name type="scientific">Paenibacillus aestuarii</name>
    <dbReference type="NCBI Taxonomy" id="516965"/>
    <lineage>
        <taxon>Bacteria</taxon>
        <taxon>Bacillati</taxon>
        <taxon>Bacillota</taxon>
        <taxon>Bacilli</taxon>
        <taxon>Bacillales</taxon>
        <taxon>Paenibacillaceae</taxon>
        <taxon>Paenibacillus</taxon>
    </lineage>
</organism>
<feature type="chain" id="PRO_5047461192" evidence="1">
    <location>
        <begin position="26"/>
        <end position="461"/>
    </location>
</feature>
<dbReference type="EMBL" id="JBHSMJ010000009">
    <property type="protein sequence ID" value="MFC5448633.1"/>
    <property type="molecule type" value="Genomic_DNA"/>
</dbReference>
<comment type="caution">
    <text evidence="2">The sequence shown here is derived from an EMBL/GenBank/DDBJ whole genome shotgun (WGS) entry which is preliminary data.</text>
</comment>
<name>A0ABW0K5S5_9BACL</name>
<reference evidence="3" key="1">
    <citation type="journal article" date="2019" name="Int. J. Syst. Evol. Microbiol.">
        <title>The Global Catalogue of Microorganisms (GCM) 10K type strain sequencing project: providing services to taxonomists for standard genome sequencing and annotation.</title>
        <authorList>
            <consortium name="The Broad Institute Genomics Platform"/>
            <consortium name="The Broad Institute Genome Sequencing Center for Infectious Disease"/>
            <person name="Wu L."/>
            <person name="Ma J."/>
        </authorList>
    </citation>
    <scope>NUCLEOTIDE SEQUENCE [LARGE SCALE GENOMIC DNA]</scope>
    <source>
        <strain evidence="3">KACC 11904</strain>
    </source>
</reference>
<keyword evidence="1" id="KW-0732">Signal</keyword>